<keyword evidence="2" id="KW-0812">Transmembrane</keyword>
<accession>A0ABP6U2H2</accession>
<evidence type="ECO:0000313" key="4">
    <source>
        <dbReference type="Proteomes" id="UP001501455"/>
    </source>
</evidence>
<keyword evidence="2" id="KW-0472">Membrane</keyword>
<feature type="region of interest" description="Disordered" evidence="1">
    <location>
        <begin position="61"/>
        <end position="85"/>
    </location>
</feature>
<feature type="transmembrane region" description="Helical" evidence="2">
    <location>
        <begin position="33"/>
        <end position="58"/>
    </location>
</feature>
<organism evidence="3 4">
    <name type="scientific">Streptomyces prasinosporus</name>
    <dbReference type="NCBI Taxonomy" id="68256"/>
    <lineage>
        <taxon>Bacteria</taxon>
        <taxon>Bacillati</taxon>
        <taxon>Actinomycetota</taxon>
        <taxon>Actinomycetes</taxon>
        <taxon>Kitasatosporales</taxon>
        <taxon>Streptomycetaceae</taxon>
        <taxon>Streptomyces</taxon>
        <taxon>Streptomyces albogriseolus group</taxon>
    </lineage>
</organism>
<reference evidence="4" key="1">
    <citation type="journal article" date="2019" name="Int. J. Syst. Evol. Microbiol.">
        <title>The Global Catalogue of Microorganisms (GCM) 10K type strain sequencing project: providing services to taxonomists for standard genome sequencing and annotation.</title>
        <authorList>
            <consortium name="The Broad Institute Genomics Platform"/>
            <consortium name="The Broad Institute Genome Sequencing Center for Infectious Disease"/>
            <person name="Wu L."/>
            <person name="Ma J."/>
        </authorList>
    </citation>
    <scope>NUCLEOTIDE SEQUENCE [LARGE SCALE GENOMIC DNA]</scope>
    <source>
        <strain evidence="4">JCM 4816</strain>
    </source>
</reference>
<comment type="caution">
    <text evidence="3">The sequence shown here is derived from an EMBL/GenBank/DDBJ whole genome shotgun (WGS) entry which is preliminary data.</text>
</comment>
<keyword evidence="2" id="KW-1133">Transmembrane helix</keyword>
<sequence>MTGHSGAYAPHSIISAIQVASDTKEDQSGLVSWASAAGIIAMVLVVALAVFLTVELAWRERRQRRREERTEPTSERDPHKGETSR</sequence>
<gene>
    <name evidence="3" type="ORF">GCM10019016_080000</name>
</gene>
<name>A0ABP6U2H2_9ACTN</name>
<proteinExistence type="predicted"/>
<keyword evidence="4" id="KW-1185">Reference proteome</keyword>
<evidence type="ECO:0000313" key="3">
    <source>
        <dbReference type="EMBL" id="GAA3500893.1"/>
    </source>
</evidence>
<dbReference type="EMBL" id="BAAAXF010000057">
    <property type="protein sequence ID" value="GAA3500893.1"/>
    <property type="molecule type" value="Genomic_DNA"/>
</dbReference>
<dbReference type="Proteomes" id="UP001501455">
    <property type="component" value="Unassembled WGS sequence"/>
</dbReference>
<dbReference type="RefSeq" id="WP_086697016.1">
    <property type="nucleotide sequence ID" value="NZ_BAAAXF010000057.1"/>
</dbReference>
<protein>
    <submittedName>
        <fullName evidence="3">Uncharacterized protein</fullName>
    </submittedName>
</protein>
<evidence type="ECO:0000256" key="1">
    <source>
        <dbReference type="SAM" id="MobiDB-lite"/>
    </source>
</evidence>
<evidence type="ECO:0000256" key="2">
    <source>
        <dbReference type="SAM" id="Phobius"/>
    </source>
</evidence>